<proteinExistence type="predicted"/>
<name>A0A4V2SMV9_9BACL</name>
<organism evidence="1 2">
    <name type="scientific">Scopulibacillus darangshiensis</name>
    <dbReference type="NCBI Taxonomy" id="442528"/>
    <lineage>
        <taxon>Bacteria</taxon>
        <taxon>Bacillati</taxon>
        <taxon>Bacillota</taxon>
        <taxon>Bacilli</taxon>
        <taxon>Bacillales</taxon>
        <taxon>Sporolactobacillaceae</taxon>
        <taxon>Scopulibacillus</taxon>
    </lineage>
</organism>
<evidence type="ECO:0000313" key="2">
    <source>
        <dbReference type="Proteomes" id="UP000295416"/>
    </source>
</evidence>
<dbReference type="Proteomes" id="UP000295416">
    <property type="component" value="Unassembled WGS sequence"/>
</dbReference>
<dbReference type="RefSeq" id="WP_132746288.1">
    <property type="nucleotide sequence ID" value="NZ_SLXK01000015.1"/>
</dbReference>
<dbReference type="EMBL" id="SLXK01000015">
    <property type="protein sequence ID" value="TCP28796.1"/>
    <property type="molecule type" value="Genomic_DNA"/>
</dbReference>
<evidence type="ECO:0000313" key="1">
    <source>
        <dbReference type="EMBL" id="TCP28796.1"/>
    </source>
</evidence>
<gene>
    <name evidence="1" type="ORF">EV207_11522</name>
</gene>
<reference evidence="1 2" key="1">
    <citation type="submission" date="2019-03" db="EMBL/GenBank/DDBJ databases">
        <title>Genomic Encyclopedia of Type Strains, Phase IV (KMG-IV): sequencing the most valuable type-strain genomes for metagenomic binning, comparative biology and taxonomic classification.</title>
        <authorList>
            <person name="Goeker M."/>
        </authorList>
    </citation>
    <scope>NUCLEOTIDE SEQUENCE [LARGE SCALE GENOMIC DNA]</scope>
    <source>
        <strain evidence="1 2">DSM 19377</strain>
    </source>
</reference>
<dbReference type="AlphaFoldDB" id="A0A4V2SMV9"/>
<protein>
    <submittedName>
        <fullName evidence="1">Uncharacterized protein</fullName>
    </submittedName>
</protein>
<comment type="caution">
    <text evidence="1">The sequence shown here is derived from an EMBL/GenBank/DDBJ whole genome shotgun (WGS) entry which is preliminary data.</text>
</comment>
<accession>A0A4V2SMV9</accession>
<keyword evidence="2" id="KW-1185">Reference proteome</keyword>
<sequence length="220" mass="25392">MARKRVGRPKKNSLPLELQKKIEALEGETDKSKIKELKDLMKLEPEVCGALQKNGQVCVKAPWRNENGEINNGRCAVHKGKPNTHISKDPERRAKQLANLNPKAGLIHGMYSKDFKDKFTKEEVEFYNETVNWFVDTYPEDADPINLNLLHRYAINAIKTMRQESTDFLKESRSQNSFEKLMSSFVNDLGLNKRYKDSKENKDNKQDISLAMLFDTDDNE</sequence>
<dbReference type="OrthoDB" id="2939271at2"/>